<sequence>MPKLLVPCVVELRVMDALPPQRMPLNEEEEFSEGLRDTHRVNREMDFFSDEYISISAGDGASVAVESKGESRVLEQEITAPESAIVANNHAMVDCDVSLLLTHASHISGHSVFHTVRVPSAVNQLFLSTGRLSEVHVPVASPRWIQSPKVMCPEDTSAACKGAAWVGVGPRGKESIKCEGVNDSDDEAAGPCYAQDLVGNRHLLLCKTELGGMSAEYCTHIGEGTCNAAPFTAEAEGDSKAEVASLYTLRLPTDFVLGLRLPPQVQQRLIDVYNRGPVEEAGTRAKIPRWMSAFLHTTSVRYQLSNACQGSLCGETLCNMDTRHHAISVLEGFCTVALNILSRMGRLRLRGAQHQHGNCDESAVCNTQHWLLGTGGIFGHAQVEEVRNWLGSYFPSEVCSEDMGEDVLDVRRGAHSWFPSATAIAFYIAMDLAQELFPSLLTNLEGTILTALQPLLNTQVLQLDLPSPCVPRPLLPKMRRTAIALLTQSPVAWWLWWDEQDRHQPNGPNNGRDAIEHSAATPSRCLSAVSASRGYSAVQVLNIFLFSHVDNLTGGDHRVTEGVEIYEMAQFLLSSPTLFGDLLLDREVTSTLERATIEVDKLAQTSVGTDGCEQADVAVLRVTDVMLRCFFLLLSWMAFRPSGYPHSLAQTYFVQLLRPVSSLYERILKKKLLTGGLDISGEVRPLLAVCAHDYITKLSTVLHTIRGLRHTRHHSQRSVKPLFRNHRWPPRCLVGSSSLNGVDDRSTNASRGCASVNSARSANTEGDVATISSGRSHRCDGESVTDSERFALPPRSRRLLRHAIRQFRATLHTLQTDLFGRDDRFVPPCLAAGFKRFRRSYRGETTDWMSAPSEQTTGRSCVDGMPPRLVYFVDGQPDIPLFSECTEWGVSSDSDYDDHGDSQPFTTTSESCSDSRSCEEVGLA</sequence>
<accession>G0UVV3</accession>
<feature type="compositionally biased region" description="Low complexity" evidence="1">
    <location>
        <begin position="906"/>
        <end position="915"/>
    </location>
</feature>
<dbReference type="AlphaFoldDB" id="G0UVV3"/>
<gene>
    <name evidence="2" type="ORF">TCIL3000_10_2800</name>
</gene>
<dbReference type="EMBL" id="HE575323">
    <property type="protein sequence ID" value="CCC93519.1"/>
    <property type="molecule type" value="Genomic_DNA"/>
</dbReference>
<evidence type="ECO:0000313" key="2">
    <source>
        <dbReference type="EMBL" id="CCC93519.1"/>
    </source>
</evidence>
<proteinExistence type="predicted"/>
<name>G0UVV3_TRYCI</name>
<evidence type="ECO:0008006" key="3">
    <source>
        <dbReference type="Google" id="ProtNLM"/>
    </source>
</evidence>
<organism evidence="2">
    <name type="scientific">Trypanosoma congolense (strain IL3000)</name>
    <dbReference type="NCBI Taxonomy" id="1068625"/>
    <lineage>
        <taxon>Eukaryota</taxon>
        <taxon>Discoba</taxon>
        <taxon>Euglenozoa</taxon>
        <taxon>Kinetoplastea</taxon>
        <taxon>Metakinetoplastina</taxon>
        <taxon>Trypanosomatida</taxon>
        <taxon>Trypanosomatidae</taxon>
        <taxon>Trypanosoma</taxon>
        <taxon>Nannomonas</taxon>
    </lineage>
</organism>
<feature type="region of interest" description="Disordered" evidence="1">
    <location>
        <begin position="893"/>
        <end position="924"/>
    </location>
</feature>
<dbReference type="VEuPathDB" id="TriTrypDB:TcIL3000_10_2800"/>
<evidence type="ECO:0000256" key="1">
    <source>
        <dbReference type="SAM" id="MobiDB-lite"/>
    </source>
</evidence>
<reference evidence="2" key="1">
    <citation type="journal article" date="2012" name="Proc. Natl. Acad. Sci. U.S.A.">
        <title>Antigenic diversity is generated by distinct evolutionary mechanisms in African trypanosome species.</title>
        <authorList>
            <person name="Jackson A.P."/>
            <person name="Berry A."/>
            <person name="Aslett M."/>
            <person name="Allison H.C."/>
            <person name="Burton P."/>
            <person name="Vavrova-Anderson J."/>
            <person name="Brown R."/>
            <person name="Browne H."/>
            <person name="Corton N."/>
            <person name="Hauser H."/>
            <person name="Gamble J."/>
            <person name="Gilderthorp R."/>
            <person name="Marcello L."/>
            <person name="McQuillan J."/>
            <person name="Otto T.D."/>
            <person name="Quail M.A."/>
            <person name="Sanders M.J."/>
            <person name="van Tonder A."/>
            <person name="Ginger M.L."/>
            <person name="Field M.C."/>
            <person name="Barry J.D."/>
            <person name="Hertz-Fowler C."/>
            <person name="Berriman M."/>
        </authorList>
    </citation>
    <scope>NUCLEOTIDE SEQUENCE</scope>
    <source>
        <strain evidence="2">IL3000</strain>
    </source>
</reference>
<protein>
    <recommendedName>
        <fullName evidence="3">PTP1-interacting protein, 39 kDa</fullName>
    </recommendedName>
</protein>